<name>A0A5K1IH97_9ACTN</name>
<keyword evidence="1" id="KW-0680">Restriction system</keyword>
<evidence type="ECO:0000256" key="1">
    <source>
        <dbReference type="ARBA" id="ARBA00022747"/>
    </source>
</evidence>
<dbReference type="Proteomes" id="UP000368032">
    <property type="component" value="Unassembled WGS sequence"/>
</dbReference>
<accession>A0A5K1IH97</accession>
<proteinExistence type="predicted"/>
<dbReference type="GO" id="GO:0009307">
    <property type="term" value="P:DNA restriction-modification system"/>
    <property type="evidence" value="ECO:0007669"/>
    <property type="project" value="UniProtKB-KW"/>
</dbReference>
<evidence type="ECO:0000313" key="3">
    <source>
        <dbReference type="EMBL" id="VWL96798.1"/>
    </source>
</evidence>
<dbReference type="Gene3D" id="3.90.220.20">
    <property type="entry name" value="DNA methylase specificity domains"/>
    <property type="match status" value="1"/>
</dbReference>
<dbReference type="SUPFAM" id="SSF116734">
    <property type="entry name" value="DNA methylase specificity domain"/>
    <property type="match status" value="1"/>
</dbReference>
<sequence length="120" mass="13076">MLYIDDETRSNISRYVVNTGDLIVSVVGTIGLTAYIGKTLDEANLTENCNKLTSFKGDFAAWSYFFLRSSMGMEAIRLGTVGAVQTKLALKNIKSMNVPFAPACAIERTTSTLNGILELI</sequence>
<evidence type="ECO:0000313" key="4">
    <source>
        <dbReference type="Proteomes" id="UP000368032"/>
    </source>
</evidence>
<dbReference type="EMBL" id="CABWIF010000022">
    <property type="protein sequence ID" value="VWL96798.1"/>
    <property type="molecule type" value="Genomic_DNA"/>
</dbReference>
<dbReference type="InterPro" id="IPR044946">
    <property type="entry name" value="Restrct_endonuc_typeI_TRD_sf"/>
</dbReference>
<keyword evidence="2" id="KW-0238">DNA-binding</keyword>
<organism evidence="3 4">
    <name type="scientific">Collinsella aerofaciens</name>
    <dbReference type="NCBI Taxonomy" id="74426"/>
    <lineage>
        <taxon>Bacteria</taxon>
        <taxon>Bacillati</taxon>
        <taxon>Actinomycetota</taxon>
        <taxon>Coriobacteriia</taxon>
        <taxon>Coriobacteriales</taxon>
        <taxon>Coriobacteriaceae</taxon>
        <taxon>Collinsella</taxon>
    </lineage>
</organism>
<evidence type="ECO:0000256" key="2">
    <source>
        <dbReference type="ARBA" id="ARBA00023125"/>
    </source>
</evidence>
<gene>
    <name evidence="3" type="ORF">CKJAJONC_00214</name>
</gene>
<dbReference type="GO" id="GO:0003677">
    <property type="term" value="F:DNA binding"/>
    <property type="evidence" value="ECO:0007669"/>
    <property type="project" value="UniProtKB-KW"/>
</dbReference>
<dbReference type="AlphaFoldDB" id="A0A5K1IH97"/>
<protein>
    <submittedName>
        <fullName evidence="3">Uncharacterized protein</fullName>
    </submittedName>
</protein>
<reference evidence="3 4" key="1">
    <citation type="submission" date="2019-10" db="EMBL/GenBank/DDBJ databases">
        <authorList>
            <person name="Wolf R A."/>
        </authorList>
    </citation>
    <scope>NUCLEOTIDE SEQUENCE [LARGE SCALE GENOMIC DNA]</scope>
    <source>
        <strain evidence="3">Collinsella_aerofaciens_DSM_13712</strain>
    </source>
</reference>